<name>A0A5F8GAK7_MONDO</name>
<proteinExistence type="predicted"/>
<dbReference type="AlphaFoldDB" id="A0A5F8GAK7"/>
<evidence type="ECO:0000313" key="1">
    <source>
        <dbReference type="Ensembl" id="ENSMODP00000044416.1"/>
    </source>
</evidence>
<reference evidence="1 2" key="1">
    <citation type="journal article" date="2007" name="Nature">
        <title>Genome of the marsupial Monodelphis domestica reveals innovation in non-coding sequences.</title>
        <authorList>
            <person name="Mikkelsen T.S."/>
            <person name="Wakefield M.J."/>
            <person name="Aken B."/>
            <person name="Amemiya C.T."/>
            <person name="Chang J.L."/>
            <person name="Duke S."/>
            <person name="Garber M."/>
            <person name="Gentles A.J."/>
            <person name="Goodstadt L."/>
            <person name="Heger A."/>
            <person name="Jurka J."/>
            <person name="Kamal M."/>
            <person name="Mauceli E."/>
            <person name="Searle S.M."/>
            <person name="Sharpe T."/>
            <person name="Baker M.L."/>
            <person name="Batzer M.A."/>
            <person name="Benos P.V."/>
            <person name="Belov K."/>
            <person name="Clamp M."/>
            <person name="Cook A."/>
            <person name="Cuff J."/>
            <person name="Das R."/>
            <person name="Davidow L."/>
            <person name="Deakin J.E."/>
            <person name="Fazzari M.J."/>
            <person name="Glass J.L."/>
            <person name="Grabherr M."/>
            <person name="Greally J.M."/>
            <person name="Gu W."/>
            <person name="Hore T.A."/>
            <person name="Huttley G.A."/>
            <person name="Kleber M."/>
            <person name="Jirtle R.L."/>
            <person name="Koina E."/>
            <person name="Lee J.T."/>
            <person name="Mahony S."/>
            <person name="Marra M.A."/>
            <person name="Miller R.D."/>
            <person name="Nicholls R.D."/>
            <person name="Oda M."/>
            <person name="Papenfuss A.T."/>
            <person name="Parra Z.E."/>
            <person name="Pollock D.D."/>
            <person name="Ray D.A."/>
            <person name="Schein J.E."/>
            <person name="Speed T.P."/>
            <person name="Thompson K."/>
            <person name="VandeBerg J.L."/>
            <person name="Wade C.M."/>
            <person name="Walker J.A."/>
            <person name="Waters P.D."/>
            <person name="Webber C."/>
            <person name="Weidman J.R."/>
            <person name="Xie X."/>
            <person name="Zody M.C."/>
            <person name="Baldwin J."/>
            <person name="Abdouelleil A."/>
            <person name="Abdulkadir J."/>
            <person name="Abebe A."/>
            <person name="Abera B."/>
            <person name="Abreu J."/>
            <person name="Acer S.C."/>
            <person name="Aftuck L."/>
            <person name="Alexander A."/>
            <person name="An P."/>
            <person name="Anderson E."/>
            <person name="Anderson S."/>
            <person name="Arachi H."/>
            <person name="Azer M."/>
            <person name="Bachantsang P."/>
            <person name="Barry A."/>
            <person name="Bayul T."/>
            <person name="Berlin A."/>
            <person name="Bessette D."/>
            <person name="Bloom T."/>
            <person name="Bloom T."/>
            <person name="Boguslavskiy L."/>
            <person name="Bonnet C."/>
            <person name="Boukhgalter B."/>
            <person name="Bourzgui I."/>
            <person name="Brown A."/>
            <person name="Cahill P."/>
            <person name="Channer S."/>
            <person name="Cheshatsang Y."/>
            <person name="Chuda L."/>
            <person name="Citroen M."/>
            <person name="Collymore A."/>
            <person name="Cooke P."/>
            <person name="Costello M."/>
            <person name="D'Aco K."/>
            <person name="Daza R."/>
            <person name="De Haan G."/>
            <person name="DeGray S."/>
            <person name="DeMaso C."/>
            <person name="Dhargay N."/>
            <person name="Dooley K."/>
            <person name="Dooley E."/>
            <person name="Doricent M."/>
            <person name="Dorje P."/>
            <person name="Dorjee K."/>
            <person name="Dupes A."/>
            <person name="Elong R."/>
            <person name="Falk J."/>
            <person name="Farina A."/>
            <person name="Faro S."/>
            <person name="Ferguson D."/>
            <person name="Fisher S."/>
            <person name="Foley C.D."/>
            <person name="Franke A."/>
            <person name="Friedrich D."/>
            <person name="Gadbois L."/>
            <person name="Gearin G."/>
            <person name="Gearin C.R."/>
            <person name="Giannoukos G."/>
            <person name="Goode T."/>
            <person name="Graham J."/>
            <person name="Grandbois E."/>
            <person name="Grewal S."/>
            <person name="Gyaltsen K."/>
            <person name="Hafez N."/>
            <person name="Hagos B."/>
            <person name="Hall J."/>
            <person name="Henson C."/>
            <person name="Hollinger A."/>
            <person name="Honan T."/>
            <person name="Huard M.D."/>
            <person name="Hughes L."/>
            <person name="Hurhula B."/>
            <person name="Husby M.E."/>
            <person name="Kamat A."/>
            <person name="Kanga B."/>
            <person name="Kashin S."/>
            <person name="Khazanovich D."/>
            <person name="Kisner P."/>
            <person name="Lance K."/>
            <person name="Lara M."/>
            <person name="Lee W."/>
            <person name="Lennon N."/>
            <person name="Letendre F."/>
            <person name="LeVine R."/>
            <person name="Lipovsky A."/>
            <person name="Liu X."/>
            <person name="Liu J."/>
            <person name="Liu S."/>
            <person name="Lokyitsang T."/>
            <person name="Lokyitsang Y."/>
            <person name="Lubonja R."/>
            <person name="Lui A."/>
            <person name="MacDonald P."/>
            <person name="Magnisalis V."/>
            <person name="Maru K."/>
            <person name="Matthews C."/>
            <person name="McCusker W."/>
            <person name="McDonough S."/>
            <person name="Mehta T."/>
            <person name="Meldrim J."/>
            <person name="Meneus L."/>
            <person name="Mihai O."/>
            <person name="Mihalev A."/>
            <person name="Mihova T."/>
            <person name="Mittelman R."/>
            <person name="Mlenga V."/>
            <person name="Montmayeur A."/>
            <person name="Mulrain L."/>
            <person name="Navidi A."/>
            <person name="Naylor J."/>
            <person name="Negash T."/>
            <person name="Nguyen T."/>
            <person name="Nguyen N."/>
            <person name="Nicol R."/>
            <person name="Norbu C."/>
            <person name="Norbu N."/>
            <person name="Novod N."/>
            <person name="O'Neill B."/>
            <person name="Osman S."/>
            <person name="Markiewicz E."/>
            <person name="Oyono O.L."/>
            <person name="Patti C."/>
            <person name="Phunkhang P."/>
            <person name="Pierre F."/>
            <person name="Priest M."/>
            <person name="Raghuraman S."/>
            <person name="Rege F."/>
            <person name="Reyes R."/>
            <person name="Rise C."/>
            <person name="Rogov P."/>
            <person name="Ross K."/>
            <person name="Ryan E."/>
            <person name="Settipalli S."/>
            <person name="Shea T."/>
            <person name="Sherpa N."/>
            <person name="Shi L."/>
            <person name="Shih D."/>
            <person name="Sparrow T."/>
            <person name="Spaulding J."/>
            <person name="Stalker J."/>
            <person name="Stange-Thomann N."/>
            <person name="Stavropoulos S."/>
            <person name="Stone C."/>
            <person name="Strader C."/>
            <person name="Tesfaye S."/>
            <person name="Thomson T."/>
            <person name="Thoulutsang Y."/>
            <person name="Thoulutsang D."/>
            <person name="Topham K."/>
            <person name="Topping I."/>
            <person name="Tsamla T."/>
            <person name="Vassiliev H."/>
            <person name="Vo A."/>
            <person name="Wangchuk T."/>
            <person name="Wangdi T."/>
            <person name="Weiand M."/>
            <person name="Wilkinson J."/>
            <person name="Wilson A."/>
            <person name="Yadav S."/>
            <person name="Young G."/>
            <person name="Yu Q."/>
            <person name="Zembek L."/>
            <person name="Zhong D."/>
            <person name="Zimmer A."/>
            <person name="Zwirko Z."/>
            <person name="Jaffe D.B."/>
            <person name="Alvarez P."/>
            <person name="Brockman W."/>
            <person name="Butler J."/>
            <person name="Chin C."/>
            <person name="Gnerre S."/>
            <person name="MacCallum I."/>
            <person name="Graves J.A."/>
            <person name="Ponting C.P."/>
            <person name="Breen M."/>
            <person name="Samollow P.B."/>
            <person name="Lander E.S."/>
            <person name="Lindblad-Toh K."/>
        </authorList>
    </citation>
    <scope>NUCLEOTIDE SEQUENCE [LARGE SCALE GENOMIC DNA]</scope>
</reference>
<dbReference type="Ensembl" id="ENSMODT00000074821.1">
    <property type="protein sequence ID" value="ENSMODP00000044416.1"/>
    <property type="gene ID" value="ENSMODG00000047826.1"/>
</dbReference>
<accession>A0A5F8GAK7</accession>
<reference evidence="1" key="2">
    <citation type="submission" date="2025-05" db="UniProtKB">
        <authorList>
            <consortium name="Ensembl"/>
        </authorList>
    </citation>
    <scope>IDENTIFICATION</scope>
</reference>
<evidence type="ECO:0000313" key="2">
    <source>
        <dbReference type="Proteomes" id="UP000002280"/>
    </source>
</evidence>
<organism evidence="1 2">
    <name type="scientific">Monodelphis domestica</name>
    <name type="common">Gray short-tailed opossum</name>
    <dbReference type="NCBI Taxonomy" id="13616"/>
    <lineage>
        <taxon>Eukaryota</taxon>
        <taxon>Metazoa</taxon>
        <taxon>Chordata</taxon>
        <taxon>Craniata</taxon>
        <taxon>Vertebrata</taxon>
        <taxon>Euteleostomi</taxon>
        <taxon>Mammalia</taxon>
        <taxon>Metatheria</taxon>
        <taxon>Didelphimorphia</taxon>
        <taxon>Didelphidae</taxon>
        <taxon>Monodelphis</taxon>
    </lineage>
</organism>
<dbReference type="Bgee" id="ENSMODG00000047826">
    <property type="expression patterns" value="Expressed in ovary and 21 other cell types or tissues"/>
</dbReference>
<dbReference type="Proteomes" id="UP000002280">
    <property type="component" value="Chromosome 3"/>
</dbReference>
<dbReference type="GeneTree" id="ENSGT00980000202283"/>
<keyword evidence="2" id="KW-1185">Reference proteome</keyword>
<protein>
    <submittedName>
        <fullName evidence="1">Uncharacterized protein</fullName>
    </submittedName>
</protein>
<dbReference type="Ensembl" id="ENSMODT00000058752.1">
    <property type="protein sequence ID" value="ENSMODP00000056402.1"/>
    <property type="gene ID" value="ENSMODG00000050678.1"/>
</dbReference>
<dbReference type="Proteomes" id="UP000002280">
    <property type="component" value="Chromosome 4"/>
</dbReference>
<sequence>MLLEHRTLCCCFRGIGQMLQIECLRSWVEIGPAPISLLPPTLKSIVLDTSLSGNLDLNYGPLVASPKELNFLSYWGYFPIKNSAVFISFPQSQGRLVKSC</sequence>